<dbReference type="Proteomes" id="UP000324800">
    <property type="component" value="Unassembled WGS sequence"/>
</dbReference>
<keyword evidence="1" id="KW-0175">Coiled coil</keyword>
<dbReference type="EMBL" id="SNRW01003769">
    <property type="protein sequence ID" value="KAA6388959.1"/>
    <property type="molecule type" value="Genomic_DNA"/>
</dbReference>
<organism evidence="2 3">
    <name type="scientific">Streblomastix strix</name>
    <dbReference type="NCBI Taxonomy" id="222440"/>
    <lineage>
        <taxon>Eukaryota</taxon>
        <taxon>Metamonada</taxon>
        <taxon>Preaxostyla</taxon>
        <taxon>Oxymonadida</taxon>
        <taxon>Streblomastigidae</taxon>
        <taxon>Streblomastix</taxon>
    </lineage>
</organism>
<protein>
    <submittedName>
        <fullName evidence="2">Uncharacterized protein</fullName>
    </submittedName>
</protein>
<sequence length="195" mass="23540">MAYEEITKQNYRTALVEYTDQKSIDDALSKNGIVLGENRLMIEKDMPIQDQEDNKPIQQQEQQVFYPHQQRVMQPKLYKKPDKKLIEEVNEFLKLKKEELEILEKDEEQERDQQKKQDQKKYEQRMRIERLDLEGITPIIELRRLSDKVNKIMIRKKIEKFYEENEETIGNMEEPLITQQGIYQTAQVTFQFPDV</sequence>
<dbReference type="AlphaFoldDB" id="A0A5J4W363"/>
<evidence type="ECO:0000256" key="1">
    <source>
        <dbReference type="SAM" id="Coils"/>
    </source>
</evidence>
<feature type="coiled-coil region" evidence="1">
    <location>
        <begin position="83"/>
        <end position="125"/>
    </location>
</feature>
<evidence type="ECO:0000313" key="3">
    <source>
        <dbReference type="Proteomes" id="UP000324800"/>
    </source>
</evidence>
<proteinExistence type="predicted"/>
<gene>
    <name evidence="2" type="ORF">EZS28_015515</name>
</gene>
<evidence type="ECO:0000313" key="2">
    <source>
        <dbReference type="EMBL" id="KAA6388959.1"/>
    </source>
</evidence>
<name>A0A5J4W363_9EUKA</name>
<accession>A0A5J4W363</accession>
<reference evidence="2 3" key="1">
    <citation type="submission" date="2019-03" db="EMBL/GenBank/DDBJ databases">
        <title>Single cell metagenomics reveals metabolic interactions within the superorganism composed of flagellate Streblomastix strix and complex community of Bacteroidetes bacteria on its surface.</title>
        <authorList>
            <person name="Treitli S.C."/>
            <person name="Kolisko M."/>
            <person name="Husnik F."/>
            <person name="Keeling P."/>
            <person name="Hampl V."/>
        </authorList>
    </citation>
    <scope>NUCLEOTIDE SEQUENCE [LARGE SCALE GENOMIC DNA]</scope>
    <source>
        <strain evidence="2">ST1C</strain>
    </source>
</reference>
<comment type="caution">
    <text evidence="2">The sequence shown here is derived from an EMBL/GenBank/DDBJ whole genome shotgun (WGS) entry which is preliminary data.</text>
</comment>